<gene>
    <name evidence="8" type="ORF">ATO3_24700</name>
</gene>
<feature type="transmembrane region" description="Helical" evidence="7">
    <location>
        <begin position="254"/>
        <end position="276"/>
    </location>
</feature>
<evidence type="ECO:0000256" key="4">
    <source>
        <dbReference type="ARBA" id="ARBA00022989"/>
    </source>
</evidence>
<organism evidence="8 9">
    <name type="scientific">Marinibacterium profundimaris</name>
    <dbReference type="NCBI Taxonomy" id="1679460"/>
    <lineage>
        <taxon>Bacteria</taxon>
        <taxon>Pseudomonadati</taxon>
        <taxon>Pseudomonadota</taxon>
        <taxon>Alphaproteobacteria</taxon>
        <taxon>Rhodobacterales</taxon>
        <taxon>Paracoccaceae</taxon>
        <taxon>Marinibacterium</taxon>
    </lineage>
</organism>
<feature type="compositionally biased region" description="Basic and acidic residues" evidence="6">
    <location>
        <begin position="304"/>
        <end position="315"/>
    </location>
</feature>
<evidence type="ECO:0000256" key="6">
    <source>
        <dbReference type="SAM" id="MobiDB-lite"/>
    </source>
</evidence>
<dbReference type="GO" id="GO:0005886">
    <property type="term" value="C:plasma membrane"/>
    <property type="evidence" value="ECO:0007669"/>
    <property type="project" value="UniProtKB-SubCell"/>
</dbReference>
<accession>A0A225NBP0</accession>
<keyword evidence="3 7" id="KW-0812">Transmembrane</keyword>
<keyword evidence="2" id="KW-1003">Cell membrane</keyword>
<keyword evidence="9" id="KW-1185">Reference proteome</keyword>
<evidence type="ECO:0000256" key="1">
    <source>
        <dbReference type="ARBA" id="ARBA00004651"/>
    </source>
</evidence>
<dbReference type="RefSeq" id="WP_088652566.1">
    <property type="nucleotide sequence ID" value="NZ_AQQR01000023.1"/>
</dbReference>
<comment type="caution">
    <text evidence="8">The sequence shown here is derived from an EMBL/GenBank/DDBJ whole genome shotgun (WGS) entry which is preliminary data.</text>
</comment>
<protein>
    <submittedName>
        <fullName evidence="8">Ribonuclease BN</fullName>
    </submittedName>
</protein>
<dbReference type="InterPro" id="IPR017039">
    <property type="entry name" value="Virul_fac_BrkB"/>
</dbReference>
<keyword evidence="5 7" id="KW-0472">Membrane</keyword>
<feature type="transmembrane region" description="Helical" evidence="7">
    <location>
        <begin position="188"/>
        <end position="208"/>
    </location>
</feature>
<evidence type="ECO:0000256" key="2">
    <source>
        <dbReference type="ARBA" id="ARBA00022475"/>
    </source>
</evidence>
<evidence type="ECO:0000256" key="3">
    <source>
        <dbReference type="ARBA" id="ARBA00022692"/>
    </source>
</evidence>
<dbReference type="EMBL" id="AQQR01000023">
    <property type="protein sequence ID" value="OWU68102.1"/>
    <property type="molecule type" value="Genomic_DNA"/>
</dbReference>
<evidence type="ECO:0000256" key="5">
    <source>
        <dbReference type="ARBA" id="ARBA00023136"/>
    </source>
</evidence>
<feature type="transmembrane region" description="Helical" evidence="7">
    <location>
        <begin position="146"/>
        <end position="176"/>
    </location>
</feature>
<dbReference type="AlphaFoldDB" id="A0A225NBP0"/>
<name>A0A225NBP0_9RHOB</name>
<dbReference type="PANTHER" id="PTHR30213:SF0">
    <property type="entry name" value="UPF0761 MEMBRANE PROTEIN YIHY"/>
    <property type="match status" value="1"/>
</dbReference>
<dbReference type="OrthoDB" id="9781030at2"/>
<keyword evidence="4 7" id="KW-1133">Transmembrane helix</keyword>
<feature type="transmembrane region" description="Helical" evidence="7">
    <location>
        <begin position="34"/>
        <end position="59"/>
    </location>
</feature>
<dbReference type="Proteomes" id="UP000215377">
    <property type="component" value="Unassembled WGS sequence"/>
</dbReference>
<feature type="transmembrane region" description="Helical" evidence="7">
    <location>
        <begin position="220"/>
        <end position="242"/>
    </location>
</feature>
<evidence type="ECO:0000313" key="8">
    <source>
        <dbReference type="EMBL" id="OWU68102.1"/>
    </source>
</evidence>
<dbReference type="NCBIfam" id="TIGR00765">
    <property type="entry name" value="yihY_not_rbn"/>
    <property type="match status" value="1"/>
</dbReference>
<sequence length="315" mass="32638">MARGRSAQTPFQIPATGWKDVAFRVKDEIAADRVSLVAAGIAFYGLLALFPAITALVAISGLLVEPGTVVEQVDRLSGLLPEDVVTIVTDQASAVAGSEGGGLGLTAVVGLLLAFYSASKGVASVIEGLNVAYDEQETRGFIRLKLVTFAFTLLFLVFALAGLGAAVVLPVILAILPAGIVVQTLATILLAGLLAGLAIVGLAALYHFGPCRDSPEWRWISIGALVACVIWVVASAGFAFYVGNFASYNETFGTLAGVIVLLMWLWLSAFIVLMGAELNAELEAQTAADTTVGPDEPMGQRGAVKADKLGATKSA</sequence>
<evidence type="ECO:0000313" key="9">
    <source>
        <dbReference type="Proteomes" id="UP000215377"/>
    </source>
</evidence>
<feature type="region of interest" description="Disordered" evidence="6">
    <location>
        <begin position="290"/>
        <end position="315"/>
    </location>
</feature>
<evidence type="ECO:0000256" key="7">
    <source>
        <dbReference type="SAM" id="Phobius"/>
    </source>
</evidence>
<dbReference type="Pfam" id="PF03631">
    <property type="entry name" value="Virul_fac_BrkB"/>
    <property type="match status" value="1"/>
</dbReference>
<feature type="transmembrane region" description="Helical" evidence="7">
    <location>
        <begin position="103"/>
        <end position="126"/>
    </location>
</feature>
<reference evidence="8 9" key="1">
    <citation type="submission" date="2013-04" db="EMBL/GenBank/DDBJ databases">
        <title>Oceanicola sp. 22II1-22F33 Genome Sequencing.</title>
        <authorList>
            <person name="Lai Q."/>
            <person name="Li G."/>
            <person name="Shao Z."/>
        </authorList>
    </citation>
    <scope>NUCLEOTIDE SEQUENCE [LARGE SCALE GENOMIC DNA]</scope>
    <source>
        <strain evidence="8 9">22II1-22F33</strain>
    </source>
</reference>
<comment type="subcellular location">
    <subcellularLocation>
        <location evidence="1">Cell membrane</location>
        <topology evidence="1">Multi-pass membrane protein</topology>
    </subcellularLocation>
</comment>
<dbReference type="PANTHER" id="PTHR30213">
    <property type="entry name" value="INNER MEMBRANE PROTEIN YHJD"/>
    <property type="match status" value="1"/>
</dbReference>
<proteinExistence type="predicted"/>
<dbReference type="PIRSF" id="PIRSF035875">
    <property type="entry name" value="RNase_BN"/>
    <property type="match status" value="1"/>
</dbReference>